<dbReference type="Proteomes" id="UP000189670">
    <property type="component" value="Unassembled WGS sequence"/>
</dbReference>
<dbReference type="InterPro" id="IPR027417">
    <property type="entry name" value="P-loop_NTPase"/>
</dbReference>
<organism evidence="2 3">
    <name type="scientific">Candidatus Magnetoglobus multicellularis str. Araruama</name>
    <dbReference type="NCBI Taxonomy" id="890399"/>
    <lineage>
        <taxon>Bacteria</taxon>
        <taxon>Pseudomonadati</taxon>
        <taxon>Thermodesulfobacteriota</taxon>
        <taxon>Desulfobacteria</taxon>
        <taxon>Desulfobacterales</taxon>
        <taxon>Desulfobacteraceae</taxon>
        <taxon>Candidatus Magnetoglobus</taxon>
    </lineage>
</organism>
<dbReference type="Pfam" id="PF13173">
    <property type="entry name" value="AAA_14"/>
    <property type="match status" value="1"/>
</dbReference>
<gene>
    <name evidence="2" type="ORF">OMM_05735</name>
</gene>
<dbReference type="PANTHER" id="PTHR33295:SF18">
    <property type="entry name" value="AAA+ ATPASE DOMAIN-CONTAINING PROTEIN"/>
    <property type="match status" value="1"/>
</dbReference>
<reference evidence="3" key="1">
    <citation type="submission" date="2012-11" db="EMBL/GenBank/DDBJ databases">
        <authorList>
            <person name="Lucero-Rivera Y.E."/>
            <person name="Tovar-Ramirez D."/>
        </authorList>
    </citation>
    <scope>NUCLEOTIDE SEQUENCE [LARGE SCALE GENOMIC DNA]</scope>
    <source>
        <strain evidence="3">Araruama</strain>
    </source>
</reference>
<dbReference type="AlphaFoldDB" id="A0A1V1NUN3"/>
<dbReference type="SUPFAM" id="SSF52540">
    <property type="entry name" value="P-loop containing nucleoside triphosphate hydrolases"/>
    <property type="match status" value="1"/>
</dbReference>
<feature type="domain" description="AAA" evidence="1">
    <location>
        <begin position="38"/>
        <end position="157"/>
    </location>
</feature>
<proteinExistence type="predicted"/>
<name>A0A1V1NUN3_9BACT</name>
<dbReference type="EMBL" id="ATBP01002117">
    <property type="protein sequence ID" value="ETR66263.1"/>
    <property type="molecule type" value="Genomic_DNA"/>
</dbReference>
<dbReference type="InterPro" id="IPR041682">
    <property type="entry name" value="AAA_14"/>
</dbReference>
<accession>A0A1V1NUN3</accession>
<comment type="caution">
    <text evidence="2">The sequence shown here is derived from an EMBL/GenBank/DDBJ whole genome shotgun (WGS) entry which is preliminary data.</text>
</comment>
<evidence type="ECO:0000259" key="1">
    <source>
        <dbReference type="Pfam" id="PF13173"/>
    </source>
</evidence>
<evidence type="ECO:0000313" key="3">
    <source>
        <dbReference type="Proteomes" id="UP000189670"/>
    </source>
</evidence>
<evidence type="ECO:0000313" key="2">
    <source>
        <dbReference type="EMBL" id="ETR66263.1"/>
    </source>
</evidence>
<protein>
    <submittedName>
        <fullName evidence="2">AAA family ATPase</fullName>
    </submittedName>
</protein>
<sequence>MIKNCIIQNKHEKEVLLNDDYVIREKLADAMKEIDNAQIKVILGPRRSGKSVFGFLLLKDRSFAYVNFDDENLLKIDNYDLILESIFEVYGHVNYFFFDEIQNLHQWEFFVNKLKRRKYKIILSGSNANLLSQELASALTGRYSSFEIFPFNFSEFLLSINETISNDVMAIPEKKGLLLKKAEQYLIQGGYPEVVVDGLNPRNYLGTLFDAILFKDIVMRYQVRYPHMLNQLAQWFITNFTSQYTYSRLRKNLNFSSVLTVEKYVGYLENAYLFFPYENFL</sequence>
<dbReference type="PANTHER" id="PTHR33295">
    <property type="entry name" value="ATPASE"/>
    <property type="match status" value="1"/>
</dbReference>